<sequence length="174" mass="20609">MNTFTLVFLLIMIACILASLVTFLISLYLRFVKITETSFSKQVIKRKKHAERRIGCEIASTILLIAAMFIFLPIFILFLDNVSLESFIGIVITCLTFAITSIIAVFLYFTKLINRDEKKYTFEAWKKLEIDNQWYKNFCDNSDDEIKVKYFSKKIKMNNRRIQEIIDYFEEFNK</sequence>
<evidence type="ECO:0000313" key="3">
    <source>
        <dbReference type="Proteomes" id="UP000233419"/>
    </source>
</evidence>
<reference evidence="2 3" key="1">
    <citation type="submission" date="2017-12" db="EMBL/GenBank/DDBJ databases">
        <title>Mesoplasma syrphidae YJS, Complete Genome.</title>
        <authorList>
            <person name="Knight T.F."/>
            <person name="Citino T."/>
            <person name="Rubinstein R."/>
            <person name="Neuschaefer Z."/>
        </authorList>
    </citation>
    <scope>NUCLEOTIDE SEQUENCE [LARGE SCALE GENOMIC DNA]</scope>
    <source>
        <strain evidence="2 3">YJS</strain>
    </source>
</reference>
<dbReference type="EMBL" id="CP025257">
    <property type="protein sequence ID" value="AUF83447.1"/>
    <property type="molecule type" value="Genomic_DNA"/>
</dbReference>
<keyword evidence="1" id="KW-1133">Transmembrane helix</keyword>
<dbReference type="OrthoDB" id="9922133at2"/>
<evidence type="ECO:0000313" key="2">
    <source>
        <dbReference type="EMBL" id="AUF83447.1"/>
    </source>
</evidence>
<keyword evidence="1" id="KW-0812">Transmembrane</keyword>
<feature type="transmembrane region" description="Helical" evidence="1">
    <location>
        <begin position="6"/>
        <end position="29"/>
    </location>
</feature>
<feature type="transmembrane region" description="Helical" evidence="1">
    <location>
        <begin position="87"/>
        <end position="109"/>
    </location>
</feature>
<evidence type="ECO:0000256" key="1">
    <source>
        <dbReference type="SAM" id="Phobius"/>
    </source>
</evidence>
<proteinExistence type="predicted"/>
<dbReference type="RefSeq" id="WP_027048638.1">
    <property type="nucleotide sequence ID" value="NZ_CP025257.1"/>
</dbReference>
<dbReference type="Proteomes" id="UP000233419">
    <property type="component" value="Chromosome"/>
</dbReference>
<keyword evidence="3" id="KW-1185">Reference proteome</keyword>
<accession>A0A2K9C584</accession>
<protein>
    <submittedName>
        <fullName evidence="2">Uncharacterized protein</fullName>
    </submittedName>
</protein>
<dbReference type="AlphaFoldDB" id="A0A2K9C584"/>
<dbReference type="KEGG" id="msyr:CXP39_01345"/>
<name>A0A2K9C584_9MOLU</name>
<organism evidence="2 3">
    <name type="scientific">Mesoplasma syrphidae</name>
    <dbReference type="NCBI Taxonomy" id="225999"/>
    <lineage>
        <taxon>Bacteria</taxon>
        <taxon>Bacillati</taxon>
        <taxon>Mycoplasmatota</taxon>
        <taxon>Mollicutes</taxon>
        <taxon>Entomoplasmatales</taxon>
        <taxon>Entomoplasmataceae</taxon>
        <taxon>Mesoplasma</taxon>
    </lineage>
</organism>
<keyword evidence="1" id="KW-0472">Membrane</keyword>
<gene>
    <name evidence="2" type="ORF">CXP39_01345</name>
</gene>
<feature type="transmembrane region" description="Helical" evidence="1">
    <location>
        <begin position="54"/>
        <end position="75"/>
    </location>
</feature>